<feature type="domain" description="Glycosyltransferase 2-like" evidence="1">
    <location>
        <begin position="543"/>
        <end position="709"/>
    </location>
</feature>
<dbReference type="Pfam" id="PF00535">
    <property type="entry name" value="Glycos_transf_2"/>
    <property type="match status" value="2"/>
</dbReference>
<dbReference type="PANTHER" id="PTHR43179:SF7">
    <property type="entry name" value="RHAMNOSYLTRANSFERASE WBBL"/>
    <property type="match status" value="1"/>
</dbReference>
<dbReference type="InterPro" id="IPR001173">
    <property type="entry name" value="Glyco_trans_2-like"/>
</dbReference>
<dbReference type="GO" id="GO:0016757">
    <property type="term" value="F:glycosyltransferase activity"/>
    <property type="evidence" value="ECO:0007669"/>
    <property type="project" value="UniProtKB-KW"/>
</dbReference>
<evidence type="ECO:0000259" key="1">
    <source>
        <dbReference type="Pfam" id="PF00535"/>
    </source>
</evidence>
<evidence type="ECO:0000313" key="2">
    <source>
        <dbReference type="EMBL" id="OLU37523.1"/>
    </source>
</evidence>
<dbReference type="SUPFAM" id="SSF53448">
    <property type="entry name" value="Nucleotide-diphospho-sugar transferases"/>
    <property type="match status" value="2"/>
</dbReference>
<reference evidence="2 3" key="1">
    <citation type="submission" date="2016-11" db="EMBL/GenBank/DDBJ databases">
        <title>Description of two novel members of the family Erysipelotrichaceae: Ileibacterium lipovorans gen. nov., sp. nov. and Dubosiella newyorkensis, gen. nov., sp. nov.</title>
        <authorList>
            <person name="Cox L.M."/>
            <person name="Sohn J."/>
            <person name="Tyrrell K.L."/>
            <person name="Citron D.M."/>
            <person name="Lawson P.A."/>
            <person name="Patel N.B."/>
            <person name="Iizumi T."/>
            <person name="Perez-Perez G.I."/>
            <person name="Goldstein E.J."/>
            <person name="Blaser M.J."/>
        </authorList>
    </citation>
    <scope>NUCLEOTIDE SEQUENCE [LARGE SCALE GENOMIC DNA]</scope>
    <source>
        <strain evidence="2 3">NYU-BL-A3</strain>
    </source>
</reference>
<keyword evidence="3" id="KW-1185">Reference proteome</keyword>
<dbReference type="PANTHER" id="PTHR43179">
    <property type="entry name" value="RHAMNOSYLTRANSFERASE WBBL"/>
    <property type="match status" value="1"/>
</dbReference>
<proteinExistence type="predicted"/>
<dbReference type="AlphaFoldDB" id="A0A1U7NDV6"/>
<organism evidence="2 3">
    <name type="scientific">Ileibacterium valens</name>
    <dbReference type="NCBI Taxonomy" id="1862668"/>
    <lineage>
        <taxon>Bacteria</taxon>
        <taxon>Bacillati</taxon>
        <taxon>Bacillota</taxon>
        <taxon>Erysipelotrichia</taxon>
        <taxon>Erysipelotrichales</taxon>
        <taxon>Erysipelotrichaceae</taxon>
        <taxon>Ileibacterium</taxon>
    </lineage>
</organism>
<dbReference type="EMBL" id="MPJW01000199">
    <property type="protein sequence ID" value="OLU37523.1"/>
    <property type="molecule type" value="Genomic_DNA"/>
</dbReference>
<dbReference type="Gene3D" id="3.90.550.10">
    <property type="entry name" value="Spore Coat Polysaccharide Biosynthesis Protein SpsA, Chain A"/>
    <property type="match status" value="2"/>
</dbReference>
<evidence type="ECO:0000313" key="3">
    <source>
        <dbReference type="Proteomes" id="UP000186341"/>
    </source>
</evidence>
<name>A0A1U7NDV6_9FIRM</name>
<accession>A0A1U7NDV6</accession>
<gene>
    <name evidence="2" type="ORF">BO222_10470</name>
</gene>
<sequence length="842" mass="97481">MKKRYCLEKFENYESSDGYELFVRGWYLTKNHESLNVEVYADNSPVSADVTIISRPDVLNSLQAPDSTVHCGFIIKAKMSEKTKEMKLVLNGETVLELKGLEFERSVLKDDFMYDFTLRQEGDALYRVAGFAASPENGKVNVYLVDGDNKKIDQQLNKLPDYKSPFYFDEHVRDAGFDIVFCHPDNKNSVHLVLEKDSKQFTIPLSMSSSRPEILMNNFSVLGIGRIYPLWKANGSRFLARRLFRHELYSIVDAQAETKWYRENTPTQNDLAKQKNTKFSYEPLISLVCAAYHTDLKYLNILIRSLNQQSYSNWELCIADGSEDRSVEEYVAKKLKDNPKIRYKRIGNNLGIAGNTNEAIKMAEGDFIGFIDHDDSLRPDALFEVVKVINEKDPDFIYTDEDKIINKKGELGNLFFKPDYSPDYLFSCNYINHFSVVRKSILDRIGLLRSEYDGAQDYDFLLRMIEIVPAEKIVHVSKPVYHWRMTEDSTALNPESKRWAFDAGRRAIQDYMDRNGKNAVVSDGPYLGTYMVKYKMQEYPMISIIIPNKDHIGELEVLLSSIQEKVSYPNYEILVVENNSTEEATFRFYETIESKFPKVRLLHWEDEFNYSAINNYAVRQSQGEIILLMNNDMEIIDGDLLDGMASNALRDEVGAVGIKLLYKNGRIQHNGVLWGIEGGYHLFLEEEVAGNSYGNLKMVQHDVAGVTGAALMVTKKKYWEVGGLDERYQVAYNDVDFCLKLLDAGYYNVILPQYSMYHYESLSRGLEDTPEKLNRFYSELDRLTDTWTDHFEHGDPYYNENLSLTRGYYTPRTLDEQSDYEILKNARKKRDIERKRLDDEKE</sequence>
<dbReference type="InterPro" id="IPR029044">
    <property type="entry name" value="Nucleotide-diphossugar_trans"/>
</dbReference>
<dbReference type="CDD" id="cd04184">
    <property type="entry name" value="GT2_RfbC_Mx_like"/>
    <property type="match status" value="1"/>
</dbReference>
<dbReference type="RefSeq" id="WP_283650821.1">
    <property type="nucleotide sequence ID" value="NZ_CAPNHH010000006.1"/>
</dbReference>
<dbReference type="CDD" id="cd04186">
    <property type="entry name" value="GT_2_like_c"/>
    <property type="match status" value="1"/>
</dbReference>
<protein>
    <recommendedName>
        <fullName evidence="1">Glycosyltransferase 2-like domain-containing protein</fullName>
    </recommendedName>
</protein>
<feature type="domain" description="Glycosyltransferase 2-like" evidence="1">
    <location>
        <begin position="288"/>
        <end position="444"/>
    </location>
</feature>
<dbReference type="Proteomes" id="UP000186341">
    <property type="component" value="Unassembled WGS sequence"/>
</dbReference>
<comment type="caution">
    <text evidence="2">The sequence shown here is derived from an EMBL/GenBank/DDBJ whole genome shotgun (WGS) entry which is preliminary data.</text>
</comment>